<dbReference type="Pfam" id="PF01699">
    <property type="entry name" value="Na_Ca_ex"/>
    <property type="match status" value="2"/>
</dbReference>
<dbReference type="InterPro" id="IPR044880">
    <property type="entry name" value="NCX_ion-bd_dom_sf"/>
</dbReference>
<keyword evidence="4 9" id="KW-0812">Transmembrane</keyword>
<reference evidence="11 12" key="1">
    <citation type="submission" date="2018-07" db="EMBL/GenBank/DDBJ databases">
        <title>Identification of spontaneous genetic mutation associated with occurrence of a yellow conidial color mutant of Aspergillus flavus.</title>
        <authorList>
            <person name="Chang P.-K."/>
            <person name="Mack B.M."/>
            <person name="Scharfenstein L."/>
            <person name="Gilbert M.K."/>
        </authorList>
    </citation>
    <scope>NUCLEOTIDE SEQUENCE [LARGE SCALE GENOMIC DNA]</scope>
    <source>
        <strain evidence="11 12">CA14</strain>
    </source>
</reference>
<dbReference type="InterPro" id="IPR004837">
    <property type="entry name" value="NaCa_Exmemb"/>
</dbReference>
<dbReference type="GO" id="GO:0012505">
    <property type="term" value="C:endomembrane system"/>
    <property type="evidence" value="ECO:0007669"/>
    <property type="project" value="UniProtKB-SubCell"/>
</dbReference>
<gene>
    <name evidence="11" type="ORF">CA14_008904</name>
</gene>
<feature type="transmembrane region" description="Helical" evidence="9">
    <location>
        <begin position="652"/>
        <end position="671"/>
    </location>
</feature>
<evidence type="ECO:0000313" key="11">
    <source>
        <dbReference type="EMBL" id="RMZ43705.1"/>
    </source>
</evidence>
<feature type="transmembrane region" description="Helical" evidence="9">
    <location>
        <begin position="404"/>
        <end position="426"/>
    </location>
</feature>
<keyword evidence="3" id="KW-0813">Transport</keyword>
<accession>A0AB74CBE8</accession>
<keyword evidence="5 9" id="KW-1133">Transmembrane helix</keyword>
<evidence type="ECO:0000259" key="10">
    <source>
        <dbReference type="Pfam" id="PF01699"/>
    </source>
</evidence>
<evidence type="ECO:0000256" key="9">
    <source>
        <dbReference type="SAM" id="Phobius"/>
    </source>
</evidence>
<evidence type="ECO:0000256" key="5">
    <source>
        <dbReference type="ARBA" id="ARBA00022989"/>
    </source>
</evidence>
<dbReference type="Proteomes" id="UP000275480">
    <property type="component" value="Unassembled WGS sequence"/>
</dbReference>
<feature type="compositionally biased region" description="Basic residues" evidence="8">
    <location>
        <begin position="141"/>
        <end position="150"/>
    </location>
</feature>
<feature type="region of interest" description="Disordered" evidence="8">
    <location>
        <begin position="246"/>
        <end position="265"/>
    </location>
</feature>
<dbReference type="GO" id="GO:0000329">
    <property type="term" value="C:fungal-type vacuole membrane"/>
    <property type="evidence" value="ECO:0007669"/>
    <property type="project" value="TreeGrafter"/>
</dbReference>
<feature type="domain" description="Sodium/calcium exchanger membrane region" evidence="10">
    <location>
        <begin position="308"/>
        <end position="460"/>
    </location>
</feature>
<feature type="transmembrane region" description="Helical" evidence="9">
    <location>
        <begin position="27"/>
        <end position="47"/>
    </location>
</feature>
<sequence>MDSATRGHASLFPLGCYKEDNKRNKSVILSLAILIITSGLIFTNTFYTRRSHYRPRILSRGCWNCIVLKNLSRRLPPSVQLDGFDISFEAVPTQEWLPPNMKLIHWDNKTDVPKETEDKYRRQARNLAWYDQDGEPSTHNPFKKFRRQRPRRTDSIQLESKLTPIRTAGDVPLDEERRRRRDMTDGLVGPEHSDTFPPESSGTDQGTPYRAGREPSMHSNEPINIPAQTGLDEDQMGGPRKRRTFASGFGDKSLDGDMNSNSAEDVKEKPKFTAMGQLKATLFNSWVNVLLLAAPAGIALNYVDVDPVAVFVVNFIAIIPLAAMLGYATEEIAMRTGETIGGLLNASFGNAVELIVAIIALVDDEVVIVQTSLIGSMLSNLLLVMGMCFFFGGVNRLEQHFNPVVAQTAASLLALAVGCLIIPTAFHNWSGAGDSGVAELSRGTSIIMLVVYGCYLFFQLGSHTEMYNSPSPKVEKRRGKVNEGDTHRGIAQIGKMTATLAGQNAQQMQLQDPDEEEEEPQLSIWVAVLTLAIATALVALCAEFMVDSINAITDRGGISKTFVGLILLPIVGNAAEHATAVTVACKDKMDLAIGVAVGSSMQIALLVLPLIIVIGWGMGNNDMTLYFDAFQVILLFVAVLLVNYLIADGKSHWLEGVLLMMMYLIIAVAAWKRCKLDTKTSEDF</sequence>
<organism evidence="11 12">
    <name type="scientific">Aspergillus flavus</name>
    <dbReference type="NCBI Taxonomy" id="5059"/>
    <lineage>
        <taxon>Eukaryota</taxon>
        <taxon>Fungi</taxon>
        <taxon>Dikarya</taxon>
        <taxon>Ascomycota</taxon>
        <taxon>Pezizomycotina</taxon>
        <taxon>Eurotiomycetes</taxon>
        <taxon>Eurotiomycetidae</taxon>
        <taxon>Eurotiales</taxon>
        <taxon>Aspergillaceae</taxon>
        <taxon>Aspergillus</taxon>
        <taxon>Aspergillus subgen. Circumdati</taxon>
    </lineage>
</organism>
<dbReference type="InterPro" id="IPR004713">
    <property type="entry name" value="CaH_exchang"/>
</dbReference>
<evidence type="ECO:0000256" key="7">
    <source>
        <dbReference type="ARBA" id="ARBA00023136"/>
    </source>
</evidence>
<dbReference type="AlphaFoldDB" id="A0AB74CBE8"/>
<dbReference type="GO" id="GO:0015369">
    <property type="term" value="F:calcium:proton antiporter activity"/>
    <property type="evidence" value="ECO:0007669"/>
    <property type="project" value="TreeGrafter"/>
</dbReference>
<comment type="subcellular location">
    <subcellularLocation>
        <location evidence="1">Endomembrane system</location>
        <topology evidence="1">Multi-pass membrane protein</topology>
    </subcellularLocation>
</comment>
<feature type="transmembrane region" description="Helical" evidence="9">
    <location>
        <begin position="558"/>
        <end position="575"/>
    </location>
</feature>
<evidence type="ECO:0000256" key="2">
    <source>
        <dbReference type="ARBA" id="ARBA00008170"/>
    </source>
</evidence>
<feature type="transmembrane region" description="Helical" evidence="9">
    <location>
        <begin position="595"/>
        <end position="618"/>
    </location>
</feature>
<dbReference type="FunFam" id="1.20.1420.30:FF:000011">
    <property type="entry name" value="Vacuolar calcium ion transporter"/>
    <property type="match status" value="1"/>
</dbReference>
<evidence type="ECO:0000256" key="1">
    <source>
        <dbReference type="ARBA" id="ARBA00004127"/>
    </source>
</evidence>
<name>A0AB74CBE8_ASPFL</name>
<feature type="transmembrane region" description="Helical" evidence="9">
    <location>
        <begin position="281"/>
        <end position="302"/>
    </location>
</feature>
<dbReference type="EMBL" id="QQZZ01000092">
    <property type="protein sequence ID" value="RMZ43705.1"/>
    <property type="molecule type" value="Genomic_DNA"/>
</dbReference>
<feature type="transmembrane region" description="Helical" evidence="9">
    <location>
        <begin position="625"/>
        <end position="646"/>
    </location>
</feature>
<feature type="domain" description="Sodium/calcium exchanger membrane region" evidence="10">
    <location>
        <begin position="527"/>
        <end position="671"/>
    </location>
</feature>
<dbReference type="GO" id="GO:0006874">
    <property type="term" value="P:intracellular calcium ion homeostasis"/>
    <property type="evidence" value="ECO:0007669"/>
    <property type="project" value="TreeGrafter"/>
</dbReference>
<feature type="transmembrane region" description="Helical" evidence="9">
    <location>
        <begin position="522"/>
        <end position="546"/>
    </location>
</feature>
<dbReference type="Gene3D" id="1.20.1420.30">
    <property type="entry name" value="NCX, central ion-binding region"/>
    <property type="match status" value="2"/>
</dbReference>
<evidence type="ECO:0000256" key="8">
    <source>
        <dbReference type="SAM" id="MobiDB-lite"/>
    </source>
</evidence>
<evidence type="ECO:0000256" key="6">
    <source>
        <dbReference type="ARBA" id="ARBA00023065"/>
    </source>
</evidence>
<evidence type="ECO:0000313" key="12">
    <source>
        <dbReference type="Proteomes" id="UP000275480"/>
    </source>
</evidence>
<feature type="transmembrane region" description="Helical" evidence="9">
    <location>
        <begin position="368"/>
        <end position="392"/>
    </location>
</feature>
<protein>
    <submittedName>
        <fullName evidence="11">Sodium/calcium transporter</fullName>
    </submittedName>
</protein>
<dbReference type="PANTHER" id="PTHR31503">
    <property type="entry name" value="VACUOLAR CALCIUM ION TRANSPORTER"/>
    <property type="match status" value="1"/>
</dbReference>
<keyword evidence="7 9" id="KW-0472">Membrane</keyword>
<proteinExistence type="inferred from homology"/>
<feature type="region of interest" description="Disordered" evidence="8">
    <location>
        <begin position="131"/>
        <end position="240"/>
    </location>
</feature>
<evidence type="ECO:0000256" key="3">
    <source>
        <dbReference type="ARBA" id="ARBA00022448"/>
    </source>
</evidence>
<evidence type="ECO:0000256" key="4">
    <source>
        <dbReference type="ARBA" id="ARBA00022692"/>
    </source>
</evidence>
<comment type="similarity">
    <text evidence="2">Belongs to the Ca(2+):cation antiporter (CaCA) (TC 2.A.19) family.</text>
</comment>
<dbReference type="PANTHER" id="PTHR31503:SF20">
    <property type="entry name" value="CA(2+)_H(+) EXCHANGER, PUTATIVE (EUROFUNG)-RELATED"/>
    <property type="match status" value="1"/>
</dbReference>
<feature type="transmembrane region" description="Helical" evidence="9">
    <location>
        <begin position="340"/>
        <end position="362"/>
    </location>
</feature>
<feature type="transmembrane region" description="Helical" evidence="9">
    <location>
        <begin position="308"/>
        <end position="328"/>
    </location>
</feature>
<keyword evidence="6" id="KW-0406">Ion transport</keyword>
<comment type="caution">
    <text evidence="11">The sequence shown here is derived from an EMBL/GenBank/DDBJ whole genome shotgun (WGS) entry which is preliminary data.</text>
</comment>